<feature type="compositionally biased region" description="Low complexity" evidence="3">
    <location>
        <begin position="973"/>
        <end position="990"/>
    </location>
</feature>
<evidence type="ECO:0000259" key="4">
    <source>
        <dbReference type="PROSITE" id="PS50235"/>
    </source>
</evidence>
<reference evidence="5 6" key="1">
    <citation type="journal article" date="2012" name="Genome Biol.">
        <title>The genome of the polar eukaryotic microalga coccomyxa subellipsoidea reveals traits of cold adaptation.</title>
        <authorList>
            <person name="Blanc G."/>
            <person name="Agarkova I."/>
            <person name="Grimwood J."/>
            <person name="Kuo A."/>
            <person name="Brueggeman A."/>
            <person name="Dunigan D."/>
            <person name="Gurnon J."/>
            <person name="Ladunga I."/>
            <person name="Lindquist E."/>
            <person name="Lucas S."/>
            <person name="Pangilinan J."/>
            <person name="Proschold T."/>
            <person name="Salamov A."/>
            <person name="Schmutz J."/>
            <person name="Weeks D."/>
            <person name="Yamada T."/>
            <person name="Claverie J.M."/>
            <person name="Grigoriev I."/>
            <person name="Van Etten J."/>
            <person name="Lomsadze A."/>
            <person name="Borodovsky M."/>
        </authorList>
    </citation>
    <scope>NUCLEOTIDE SEQUENCE [LARGE SCALE GENOMIC DNA]</scope>
    <source>
        <strain evidence="5 6">C-169</strain>
    </source>
</reference>
<feature type="region of interest" description="Disordered" evidence="3">
    <location>
        <begin position="1632"/>
        <end position="1710"/>
    </location>
</feature>
<dbReference type="OrthoDB" id="1546519at2759"/>
<dbReference type="PANTHER" id="PTHR22975:SF9">
    <property type="entry name" value="ECHINUS SPLICE FORM 3"/>
    <property type="match status" value="1"/>
</dbReference>
<dbReference type="EMBL" id="AGSI01000003">
    <property type="protein sequence ID" value="EIE26079.1"/>
    <property type="molecule type" value="Genomic_DNA"/>
</dbReference>
<dbReference type="InterPro" id="IPR001878">
    <property type="entry name" value="Znf_CCHC"/>
</dbReference>
<dbReference type="Proteomes" id="UP000007264">
    <property type="component" value="Unassembled WGS sequence"/>
</dbReference>
<feature type="region of interest" description="Disordered" evidence="3">
    <location>
        <begin position="1351"/>
        <end position="1377"/>
    </location>
</feature>
<dbReference type="PANTHER" id="PTHR22975">
    <property type="entry name" value="UBIQUITIN SPECIFIC PROTEINASE"/>
    <property type="match status" value="1"/>
</dbReference>
<feature type="compositionally biased region" description="Low complexity" evidence="3">
    <location>
        <begin position="1632"/>
        <end position="1646"/>
    </location>
</feature>
<evidence type="ECO:0000313" key="6">
    <source>
        <dbReference type="Proteomes" id="UP000007264"/>
    </source>
</evidence>
<protein>
    <recommendedName>
        <fullName evidence="4">USP domain-containing protein</fullName>
    </recommendedName>
</protein>
<evidence type="ECO:0000313" key="5">
    <source>
        <dbReference type="EMBL" id="EIE26079.1"/>
    </source>
</evidence>
<dbReference type="GO" id="GO:0003676">
    <property type="term" value="F:nucleic acid binding"/>
    <property type="evidence" value="ECO:0007669"/>
    <property type="project" value="InterPro"/>
</dbReference>
<feature type="compositionally biased region" description="Basic and acidic residues" evidence="3">
    <location>
        <begin position="799"/>
        <end position="843"/>
    </location>
</feature>
<feature type="compositionally biased region" description="Polar residues" evidence="3">
    <location>
        <begin position="1357"/>
        <end position="1375"/>
    </location>
</feature>
<feature type="compositionally biased region" description="Acidic residues" evidence="3">
    <location>
        <begin position="1999"/>
        <end position="2017"/>
    </location>
</feature>
<dbReference type="GO" id="GO:0008270">
    <property type="term" value="F:zinc ion binding"/>
    <property type="evidence" value="ECO:0007669"/>
    <property type="project" value="InterPro"/>
</dbReference>
<dbReference type="InterPro" id="IPR028889">
    <property type="entry name" value="USP"/>
</dbReference>
<feature type="region of interest" description="Disordered" evidence="3">
    <location>
        <begin position="1521"/>
        <end position="1619"/>
    </location>
</feature>
<dbReference type="InterPro" id="IPR001394">
    <property type="entry name" value="Peptidase_C19_UCH"/>
</dbReference>
<dbReference type="GO" id="GO:0004843">
    <property type="term" value="F:cysteine-type deubiquitinase activity"/>
    <property type="evidence" value="ECO:0007669"/>
    <property type="project" value="InterPro"/>
</dbReference>
<feature type="region of interest" description="Disordered" evidence="3">
    <location>
        <begin position="772"/>
        <end position="1011"/>
    </location>
</feature>
<feature type="compositionally biased region" description="Basic and acidic residues" evidence="3">
    <location>
        <begin position="1046"/>
        <end position="1065"/>
    </location>
</feature>
<keyword evidence="2" id="KW-0378">Hydrolase</keyword>
<dbReference type="InterPro" id="IPR052398">
    <property type="entry name" value="Ubiquitin_hydrolase_53/54"/>
</dbReference>
<dbReference type="KEGG" id="csl:COCSUDRAFT_61074"/>
<feature type="compositionally biased region" description="Polar residues" evidence="3">
    <location>
        <begin position="845"/>
        <end position="860"/>
    </location>
</feature>
<feature type="compositionally biased region" description="Low complexity" evidence="3">
    <location>
        <begin position="1949"/>
        <end position="1959"/>
    </location>
</feature>
<feature type="domain" description="USP" evidence="4">
    <location>
        <begin position="2061"/>
        <end position="2377"/>
    </location>
</feature>
<dbReference type="InterPro" id="IPR038765">
    <property type="entry name" value="Papain-like_cys_pep_sf"/>
</dbReference>
<comment type="caution">
    <text evidence="5">The sequence shown here is derived from an EMBL/GenBank/DDBJ whole genome shotgun (WGS) entry which is preliminary data.</text>
</comment>
<feature type="region of interest" description="Disordered" evidence="3">
    <location>
        <begin position="1042"/>
        <end position="1072"/>
    </location>
</feature>
<name>I0Z610_COCSC</name>
<dbReference type="SUPFAM" id="SSF54001">
    <property type="entry name" value="Cysteine proteinases"/>
    <property type="match status" value="1"/>
</dbReference>
<dbReference type="SMART" id="SM00343">
    <property type="entry name" value="ZnF_C2HC"/>
    <property type="match status" value="6"/>
</dbReference>
<gene>
    <name evidence="5" type="ORF">COCSUDRAFT_61074</name>
</gene>
<keyword evidence="1" id="KW-0833">Ubl conjugation pathway</keyword>
<feature type="compositionally biased region" description="Basic and acidic residues" evidence="3">
    <location>
        <begin position="772"/>
        <end position="786"/>
    </location>
</feature>
<evidence type="ECO:0000256" key="2">
    <source>
        <dbReference type="ARBA" id="ARBA00022801"/>
    </source>
</evidence>
<dbReference type="PROSITE" id="PS50235">
    <property type="entry name" value="USP_3"/>
    <property type="match status" value="1"/>
</dbReference>
<proteinExistence type="predicted"/>
<evidence type="ECO:0000256" key="3">
    <source>
        <dbReference type="SAM" id="MobiDB-lite"/>
    </source>
</evidence>
<dbReference type="Pfam" id="PF00443">
    <property type="entry name" value="UCH"/>
    <property type="match status" value="1"/>
</dbReference>
<dbReference type="GeneID" id="17044083"/>
<feature type="compositionally biased region" description="Low complexity" evidence="3">
    <location>
        <begin position="1544"/>
        <end position="1563"/>
    </location>
</feature>
<dbReference type="eggNOG" id="KOG1887">
    <property type="taxonomic scope" value="Eukaryota"/>
</dbReference>
<sequence length="2379" mass="259156">MKLHIELNKVQMKDEMAGMLLSELVNSNSLIRPADWQSKAMAVCQNYFQDRLVHPKKVLSLVDEMLKERGKAVVSRLLTVPVDELEKRLEEPDKDGELTGRDALKFWVENEGMPYGILDVRNGALAHPLQRQLRDHSGEDGPTDDAIAERSKQVLNGDGFVYIGDLPTELLEEPSTSGQASTSGQQSSIPMLPVNGRDALMHDASADLSEALTKAYKAGVLSAHIPALQDVRSRWETSRRLKQHLDRVRQELATAEFQAAVDSDTAPDIRFQDVGMQTRVMLTDRGREISEEGETRLKCRGWQLLELIQCYGRLSLLQCTSAQFEPGDEMLVLAMEGALSNLAEERSESSWKRVLMRLQSRWEDTNRFACHFLGPDADEPVASSLALIKDPDLCRVKEDQSAKQQFLDVILDGLWILQRNKLLTSGFVYQIALYLLLNRKDDECVSVHSLCWEHLGSLSDGAVEMLADTVSALELDDPNVVINHLRCQPETLGREMAYANSLLGSISRRSPPVDHIKGYPDEQEQGELMKDFVGALYPDSKTKIPPMPSFQQEELDREDILALLRRCMGCIDQAILCRFHADEMLLHHRTYLQVIVDLLNRISEGLAVCTLLMILSCPPAEFHKAMKAVAEREQVLLAFRKKSALRCCPEEDIFDLAEFQGWGDQGAGAAKRLGSPLLEALQEQFSAYALPKFGVLVKEFFIAIRSPQREEALPRSLGNIVNAILVDLLTMEMNGMQLVDVQMAGEKEAAEKKALEMAEAESTKMQEELLREVEEEGRRKAAQEEKKRKKSKGAAKNNAKLEEERAAREKAEQEEAAQREAEEEREREQQRQEEEELRRKEEAWQQMQNEIAESEGSQGQPDAVKAVAARADDEKPVERASQAVRYEALHLPPGRPSSGRRSGRDRRGSEATRSGRAPPGEGPPEPNGHARTATPADSNGGSAVVPYYDKLRSGNPPGLSRGATEGAEGAPPDSAASLGDGDNGDASGASHQAPSAQHGMRDKYRSRATGDPSHCLHCGHPEHSMASCPILEGMEASERAAVTRGYKVDSRRGHEREAREQEGGRGSRKSSGKCMRCPALADLDLDARAGINQAYLETPNRVQTLLAKHLGPRWVELTGGPAAATEEATPIPAEPEVDCFCKLCQKTGHREEGCPVTLGIPAHKLQTVLELVHSRKRHYALNVIVHYWGRTTPRSHPIPKDAVLVKDVRFIKRFCCHCDADNHKLFDCPELEGMDAATLKALEHAYADTVYKGQTPEQVYHKWLQGSCDRQAITCALCAEEHSVEECPQLASLPIGPFSSIMDACKAGNVPAAVDLLHSWREEAAGAEAAAAEAAKQQQQPRPVLQIAAAPAPVEPQDSQAAQSWPRAASTTQASAPAVQPLKPGFWKAMKLPAKDSPLGGIKVRADMVSDAFQACLHCLNKKHSFNECPELERLPKALPDGKSTFGQLQRAYKDGDLRHARKIVEMAMGCRMCRRTGHWLPKCPRVPSHISWELEEIYKKGPVEAAVKLVKNALEVQKPAAAQKPAASQLPTSAAGPTDRLPAKAAPAAPAPANWAAALKKGASQEQQQKPASAQAVPAPMPSRPATWPGAASAGGQPRPPLSEQPEEEQVAEAAAQDVKASEGVWKLLADDSSQSDTADSVQSGLGLGGSSRPQPQGLATTLGGPFFPPQSPQRLFPSAPTRMDTAASNAIPPELLPGSMQSLSDTLPAPAAPLAAPWRASAPEAHAAGNPVGYNPFVMRMPPPGLFPAAPAAPPSAAARRLPPGFLYPLDEAAARKQADVEAAMRVFSVSNDGTKASSGPPGFPPQPLGAQSPPGIPLPHAWSPHGAQQRPTGGVASAPPQLQQPPQPQEPDSHEFLLGLLGVGEPKPAQQQQQQQQPRVMSQPAPGIFHVASQRKAEPEGEYDERESPPRSQQHVHWQNAGVEPALQMQKGAWRKPLGPAVFEYSAPPSAASSPARPQPSPSRIGPHAWPPTSPAGLKASAAERAPYLAVHTEEQMSESEEEETEERDEEDEEGLKAAIQASASLQDSKERLGPLHDAVRAVEAGQPRLALMGVATPGLQNQTGEYNCFLNVIVQCLWHCRSFRSGLLSRLDPQQLQEVPVVWELLGLFIAFAKEEDQRRTVPGAARTEAVAPNALREALHDLDSRLFSIGEMSDAAEVLNAVYDSLGAVPGGAELVDSVFGLRVREVVHCGSCGRDTHEAAYTQSFYNVSTTALRFQALSLEPGEASPTLGEALRGVERQTLKSCDTDEGGCGRDQAVLAFLEGTPPAAFTLQLAWESHAESSADIRATMATIQETLDLGEVYLGLPKGQHLYRLSSMVCYYGAHYHAFVHAGNQWIMFDDATTSAVGAWDSVMHKCQLGKIQPSVLFFEAPSS</sequence>
<keyword evidence="6" id="KW-1185">Reference proteome</keyword>
<dbReference type="Gene3D" id="3.90.70.10">
    <property type="entry name" value="Cysteine proteinases"/>
    <property type="match status" value="1"/>
</dbReference>
<dbReference type="GO" id="GO:0016579">
    <property type="term" value="P:protein deubiquitination"/>
    <property type="evidence" value="ECO:0007669"/>
    <property type="project" value="InterPro"/>
</dbReference>
<dbReference type="CDD" id="cd02257">
    <property type="entry name" value="Peptidase_C19"/>
    <property type="match status" value="1"/>
</dbReference>
<organism evidence="5 6">
    <name type="scientific">Coccomyxa subellipsoidea (strain C-169)</name>
    <name type="common">Green microalga</name>
    <dbReference type="NCBI Taxonomy" id="574566"/>
    <lineage>
        <taxon>Eukaryota</taxon>
        <taxon>Viridiplantae</taxon>
        <taxon>Chlorophyta</taxon>
        <taxon>core chlorophytes</taxon>
        <taxon>Trebouxiophyceae</taxon>
        <taxon>Trebouxiophyceae incertae sedis</taxon>
        <taxon>Coccomyxaceae</taxon>
        <taxon>Coccomyxa</taxon>
        <taxon>Coccomyxa subellipsoidea</taxon>
    </lineage>
</organism>
<evidence type="ECO:0000256" key="1">
    <source>
        <dbReference type="ARBA" id="ARBA00022786"/>
    </source>
</evidence>
<accession>I0Z610</accession>
<dbReference type="RefSeq" id="XP_005650623.1">
    <property type="nucleotide sequence ID" value="XM_005650566.1"/>
</dbReference>
<feature type="region of interest" description="Disordered" evidence="3">
    <location>
        <begin position="1794"/>
        <end position="2020"/>
    </location>
</feature>
<dbReference type="Gene3D" id="4.10.60.10">
    <property type="entry name" value="Zinc finger, CCHC-type"/>
    <property type="match status" value="1"/>
</dbReference>